<dbReference type="Proteomes" id="UP000054359">
    <property type="component" value="Unassembled WGS sequence"/>
</dbReference>
<organism evidence="2 3">
    <name type="scientific">Stegodyphus mimosarum</name>
    <name type="common">African social velvet spider</name>
    <dbReference type="NCBI Taxonomy" id="407821"/>
    <lineage>
        <taxon>Eukaryota</taxon>
        <taxon>Metazoa</taxon>
        <taxon>Ecdysozoa</taxon>
        <taxon>Arthropoda</taxon>
        <taxon>Chelicerata</taxon>
        <taxon>Arachnida</taxon>
        <taxon>Araneae</taxon>
        <taxon>Araneomorphae</taxon>
        <taxon>Entelegynae</taxon>
        <taxon>Eresoidea</taxon>
        <taxon>Eresidae</taxon>
        <taxon>Stegodyphus</taxon>
    </lineage>
</organism>
<feature type="region of interest" description="Disordered" evidence="1">
    <location>
        <begin position="93"/>
        <end position="124"/>
    </location>
</feature>
<proteinExistence type="predicted"/>
<evidence type="ECO:0000313" key="3">
    <source>
        <dbReference type="Proteomes" id="UP000054359"/>
    </source>
</evidence>
<sequence length="304" mass="34508">MQKKYDNKHATQLSKLNENDKVWYKRKTKEPWKQGIILKTGPQPRSYVIKVNDGTVYRRNQYHIRKHNSMCKTTEWNRTAADFFGLGQSAQDHPALVDDDKQNPPEEQESDSTKHSQIPGNVSIEPVLRQSRSVQLKGGLTAVCTKLGWTVCGALEEFVNHKDKDASILCASLVGHDFKISDLWSLEMIGILNAHQNSTNAAEEEIATEQFLNSLSRNKDGRYCIRVPWVVKSHPFLLGDVISVHLAQVPKEQSSIAQKLHTSFYIDNCVTSVDNEKELVNFEKYSTEILAEVKMDLIRGPMAQ</sequence>
<feature type="compositionally biased region" description="Basic and acidic residues" evidence="1">
    <location>
        <begin position="95"/>
        <end position="104"/>
    </location>
</feature>
<gene>
    <name evidence="2" type="ORF">X975_26897</name>
</gene>
<feature type="non-terminal residue" evidence="2">
    <location>
        <position position="304"/>
    </location>
</feature>
<protein>
    <submittedName>
        <fullName evidence="2">Uncharacterized protein</fullName>
    </submittedName>
</protein>
<name>A0A087SVE2_STEMI</name>
<accession>A0A087SVE2</accession>
<dbReference type="AlphaFoldDB" id="A0A087SVE2"/>
<dbReference type="PANTHER" id="PTHR33244:SF3">
    <property type="entry name" value="PEPTIDASE A2 DOMAIN-CONTAINING PROTEIN"/>
    <property type="match status" value="1"/>
</dbReference>
<keyword evidence="3" id="KW-1185">Reference proteome</keyword>
<reference evidence="2 3" key="1">
    <citation type="submission" date="2013-11" db="EMBL/GenBank/DDBJ databases">
        <title>Genome sequencing of Stegodyphus mimosarum.</title>
        <authorList>
            <person name="Bechsgaard J."/>
        </authorList>
    </citation>
    <scope>NUCLEOTIDE SEQUENCE [LARGE SCALE GENOMIC DNA]</scope>
</reference>
<dbReference type="EMBL" id="KK112142">
    <property type="protein sequence ID" value="KFM56831.1"/>
    <property type="molecule type" value="Genomic_DNA"/>
</dbReference>
<evidence type="ECO:0000256" key="1">
    <source>
        <dbReference type="SAM" id="MobiDB-lite"/>
    </source>
</evidence>
<evidence type="ECO:0000313" key="2">
    <source>
        <dbReference type="EMBL" id="KFM56831.1"/>
    </source>
</evidence>
<dbReference type="PANTHER" id="PTHR33244">
    <property type="entry name" value="INTEGRASE CATALYTIC DOMAIN-CONTAINING PROTEIN-RELATED"/>
    <property type="match status" value="1"/>
</dbReference>
<dbReference type="OrthoDB" id="6434979at2759"/>